<comment type="caution">
    <text evidence="1">The sequence shown here is derived from an EMBL/GenBank/DDBJ whole genome shotgun (WGS) entry which is preliminary data.</text>
</comment>
<sequence length="72" mass="8065">MMLFNYIVRIVISFAVAYFTIGESAAINSKIAAVNDVERQFFPIVKRSTTLSSRSCGKTMPCGWLIYYMAGD</sequence>
<evidence type="ECO:0000313" key="2">
    <source>
        <dbReference type="Proteomes" id="UP000786811"/>
    </source>
</evidence>
<name>A0A8J2HT27_COTCN</name>
<accession>A0A8J2HT27</accession>
<keyword evidence="2" id="KW-1185">Reference proteome</keyword>
<protein>
    <submittedName>
        <fullName evidence="1">Uncharacterized protein</fullName>
    </submittedName>
</protein>
<evidence type="ECO:0000313" key="1">
    <source>
        <dbReference type="EMBL" id="CAG5109999.1"/>
    </source>
</evidence>
<feature type="non-terminal residue" evidence="1">
    <location>
        <position position="1"/>
    </location>
</feature>
<dbReference type="Proteomes" id="UP000786811">
    <property type="component" value="Unassembled WGS sequence"/>
</dbReference>
<proteinExistence type="predicted"/>
<dbReference type="AlphaFoldDB" id="A0A8J2HT27"/>
<organism evidence="1 2">
    <name type="scientific">Cotesia congregata</name>
    <name type="common">Parasitoid wasp</name>
    <name type="synonym">Apanteles congregatus</name>
    <dbReference type="NCBI Taxonomy" id="51543"/>
    <lineage>
        <taxon>Eukaryota</taxon>
        <taxon>Metazoa</taxon>
        <taxon>Ecdysozoa</taxon>
        <taxon>Arthropoda</taxon>
        <taxon>Hexapoda</taxon>
        <taxon>Insecta</taxon>
        <taxon>Pterygota</taxon>
        <taxon>Neoptera</taxon>
        <taxon>Endopterygota</taxon>
        <taxon>Hymenoptera</taxon>
        <taxon>Apocrita</taxon>
        <taxon>Ichneumonoidea</taxon>
        <taxon>Braconidae</taxon>
        <taxon>Microgastrinae</taxon>
        <taxon>Cotesia</taxon>
    </lineage>
</organism>
<reference evidence="1" key="1">
    <citation type="submission" date="2021-04" db="EMBL/GenBank/DDBJ databases">
        <authorList>
            <person name="Chebbi M.A.C M."/>
        </authorList>
    </citation>
    <scope>NUCLEOTIDE SEQUENCE</scope>
</reference>
<gene>
    <name evidence="1" type="ORF">HICCMSTLAB_LOCUS14066</name>
</gene>
<dbReference type="EMBL" id="CAJNRD030001613">
    <property type="protein sequence ID" value="CAG5109999.1"/>
    <property type="molecule type" value="Genomic_DNA"/>
</dbReference>